<dbReference type="Gene3D" id="1.20.120.520">
    <property type="entry name" value="nmb1532 protein domain like"/>
    <property type="match status" value="1"/>
</dbReference>
<dbReference type="EMBL" id="JARPOI010000463">
    <property type="protein sequence ID" value="KAJ9128625.1"/>
    <property type="molecule type" value="Genomic_DNA"/>
</dbReference>
<gene>
    <name evidence="2" type="ORF">P3X46_034679</name>
</gene>
<proteinExistence type="predicted"/>
<organism evidence="2 3">
    <name type="scientific">Hevea brasiliensis</name>
    <name type="common">Para rubber tree</name>
    <name type="synonym">Siphonia brasiliensis</name>
    <dbReference type="NCBI Taxonomy" id="3981"/>
    <lineage>
        <taxon>Eukaryota</taxon>
        <taxon>Viridiplantae</taxon>
        <taxon>Streptophyta</taxon>
        <taxon>Embryophyta</taxon>
        <taxon>Tracheophyta</taxon>
        <taxon>Spermatophyta</taxon>
        <taxon>Magnoliopsida</taxon>
        <taxon>eudicotyledons</taxon>
        <taxon>Gunneridae</taxon>
        <taxon>Pentapetalae</taxon>
        <taxon>rosids</taxon>
        <taxon>fabids</taxon>
        <taxon>Malpighiales</taxon>
        <taxon>Euphorbiaceae</taxon>
        <taxon>Crotonoideae</taxon>
        <taxon>Micrandreae</taxon>
        <taxon>Hevea</taxon>
    </lineage>
</organism>
<dbReference type="PANTHER" id="PTHR35739">
    <property type="entry name" value="OS01G0861700 PROTEIN"/>
    <property type="match status" value="1"/>
</dbReference>
<comment type="caution">
    <text evidence="2">The sequence shown here is derived from an EMBL/GenBank/DDBJ whole genome shotgun (WGS) entry which is preliminary data.</text>
</comment>
<evidence type="ECO:0000313" key="3">
    <source>
        <dbReference type="Proteomes" id="UP001174677"/>
    </source>
</evidence>
<feature type="domain" description="Hemerythrin-like" evidence="1">
    <location>
        <begin position="111"/>
        <end position="257"/>
    </location>
</feature>
<dbReference type="Proteomes" id="UP001174677">
    <property type="component" value="Unassembled WGS sequence"/>
</dbReference>
<evidence type="ECO:0000313" key="2">
    <source>
        <dbReference type="EMBL" id="KAJ9128625.1"/>
    </source>
</evidence>
<protein>
    <recommendedName>
        <fullName evidence="1">Hemerythrin-like domain-containing protein</fullName>
    </recommendedName>
</protein>
<reference evidence="2 3" key="1">
    <citation type="journal article" date="2023" name="Plant Biotechnol. J.">
        <title>Chromosome-level wild Hevea brasiliensis genome provides new tools for genomic-assisted breeding and valuable loci to elevate rubber yield.</title>
        <authorList>
            <person name="Cheng H."/>
            <person name="Song X."/>
            <person name="Hu Y."/>
            <person name="Wu T."/>
            <person name="Yang Q."/>
            <person name="An Z."/>
            <person name="Feng S."/>
            <person name="Deng Z."/>
            <person name="Wu W."/>
            <person name="Zeng X."/>
            <person name="Tu M."/>
            <person name="Wang X."/>
            <person name="Huang H."/>
        </authorList>
    </citation>
    <scope>NUCLEOTIDE SEQUENCE [LARGE SCALE GENOMIC DNA]</scope>
    <source>
        <strain evidence="2">MT/VB/25A 57/8</strain>
    </source>
</reference>
<sequence>MGNCLTHSKKSNAEIAPYDFIKSTTAVKLYGSPTAACTAYIRFALLYKTLSVHFFPTTDTPNTRPVLQIGSETVSGTREMLLRFIDAKLPQPPLVMKESDGFGETTPWVVRAVLLQHRSMRWHLERMVRWGDDLVTRGGRRNGDPAMGTPRMEIRKFSKSYSQLLEFMLEHAQMEERVVFPILEMADRGLCRAANEEHARDLPIMNGIKEDIKSIGVLDTGSPDYQDALCNLSTRLKSLMERCKEHFEEEERDVLPLMEAVELSKEQQLRVLEQCFDLMQGTNSHLFNFLIEGLLPWEAMHYLDLILRCKDEEKGASMLCRIIE</sequence>
<name>A0ABQ9K7F7_HEVBR</name>
<dbReference type="CDD" id="cd12108">
    <property type="entry name" value="Hr-like"/>
    <property type="match status" value="1"/>
</dbReference>
<accession>A0ABQ9K7F7</accession>
<dbReference type="PANTHER" id="PTHR35739:SF1">
    <property type="entry name" value="OS01G0861700 PROTEIN"/>
    <property type="match status" value="1"/>
</dbReference>
<keyword evidence="3" id="KW-1185">Reference proteome</keyword>
<dbReference type="InterPro" id="IPR012312">
    <property type="entry name" value="Hemerythrin-like"/>
</dbReference>
<evidence type="ECO:0000259" key="1">
    <source>
        <dbReference type="Pfam" id="PF01814"/>
    </source>
</evidence>
<dbReference type="Pfam" id="PF01814">
    <property type="entry name" value="Hemerythrin"/>
    <property type="match status" value="1"/>
</dbReference>